<evidence type="ECO:0000313" key="9">
    <source>
        <dbReference type="Proteomes" id="UP000009881"/>
    </source>
</evidence>
<dbReference type="EMBL" id="ANHY01000014">
    <property type="protein sequence ID" value="EKV28866.1"/>
    <property type="molecule type" value="Genomic_DNA"/>
</dbReference>
<keyword evidence="5" id="KW-0676">Redox-active center</keyword>
<dbReference type="InterPro" id="IPR013766">
    <property type="entry name" value="Thioredoxin_domain"/>
</dbReference>
<evidence type="ECO:0000256" key="6">
    <source>
        <dbReference type="SAM" id="Phobius"/>
    </source>
</evidence>
<dbReference type="NCBIfam" id="TIGR00385">
    <property type="entry name" value="dsbE"/>
    <property type="match status" value="1"/>
</dbReference>
<proteinExistence type="inferred from homology"/>
<dbReference type="PROSITE" id="PS00194">
    <property type="entry name" value="THIOREDOXIN_1"/>
    <property type="match status" value="1"/>
</dbReference>
<dbReference type="STRING" id="1238182.C882_0629"/>
<evidence type="ECO:0000256" key="1">
    <source>
        <dbReference type="ARBA" id="ARBA00004196"/>
    </source>
</evidence>
<keyword evidence="6" id="KW-0812">Transmembrane</keyword>
<dbReference type="SUPFAM" id="SSF52833">
    <property type="entry name" value="Thioredoxin-like"/>
    <property type="match status" value="1"/>
</dbReference>
<dbReference type="Gene3D" id="3.40.30.10">
    <property type="entry name" value="Glutaredoxin"/>
    <property type="match status" value="1"/>
</dbReference>
<organism evidence="8 9">
    <name type="scientific">Caenispirillum salinarum AK4</name>
    <dbReference type="NCBI Taxonomy" id="1238182"/>
    <lineage>
        <taxon>Bacteria</taxon>
        <taxon>Pseudomonadati</taxon>
        <taxon>Pseudomonadota</taxon>
        <taxon>Alphaproteobacteria</taxon>
        <taxon>Rhodospirillales</taxon>
        <taxon>Novispirillaceae</taxon>
        <taxon>Caenispirillum</taxon>
    </lineage>
</organism>
<dbReference type="InterPro" id="IPR013740">
    <property type="entry name" value="Redoxin"/>
</dbReference>
<dbReference type="InterPro" id="IPR017937">
    <property type="entry name" value="Thioredoxin_CS"/>
</dbReference>
<dbReference type="PROSITE" id="PS51352">
    <property type="entry name" value="THIOREDOXIN_2"/>
    <property type="match status" value="1"/>
</dbReference>
<dbReference type="GO" id="GO:0030288">
    <property type="term" value="C:outer membrane-bounded periplasmic space"/>
    <property type="evidence" value="ECO:0007669"/>
    <property type="project" value="InterPro"/>
</dbReference>
<dbReference type="PATRIC" id="fig|1238182.3.peg.2843"/>
<feature type="domain" description="Thioredoxin" evidence="7">
    <location>
        <begin position="52"/>
        <end position="194"/>
    </location>
</feature>
<dbReference type="PANTHER" id="PTHR42852">
    <property type="entry name" value="THIOL:DISULFIDE INTERCHANGE PROTEIN DSBE"/>
    <property type="match status" value="1"/>
</dbReference>
<evidence type="ECO:0000256" key="3">
    <source>
        <dbReference type="ARBA" id="ARBA00022748"/>
    </source>
</evidence>
<keyword evidence="6" id="KW-1133">Transmembrane helix</keyword>
<dbReference type="OrthoDB" id="9799347at2"/>
<dbReference type="InterPro" id="IPR036249">
    <property type="entry name" value="Thioredoxin-like_sf"/>
</dbReference>
<evidence type="ECO:0000256" key="2">
    <source>
        <dbReference type="ARBA" id="ARBA00007758"/>
    </source>
</evidence>
<keyword evidence="9" id="KW-1185">Reference proteome</keyword>
<accession>K9HJT7</accession>
<evidence type="ECO:0000256" key="5">
    <source>
        <dbReference type="ARBA" id="ARBA00023284"/>
    </source>
</evidence>
<dbReference type="Pfam" id="PF08534">
    <property type="entry name" value="Redoxin"/>
    <property type="match status" value="1"/>
</dbReference>
<dbReference type="RefSeq" id="WP_009541287.1">
    <property type="nucleotide sequence ID" value="NZ_ANHY01000014.1"/>
</dbReference>
<dbReference type="GO" id="GO:0015036">
    <property type="term" value="F:disulfide oxidoreductase activity"/>
    <property type="evidence" value="ECO:0007669"/>
    <property type="project" value="InterPro"/>
</dbReference>
<dbReference type="CDD" id="cd03010">
    <property type="entry name" value="TlpA_like_DsbE"/>
    <property type="match status" value="1"/>
</dbReference>
<feature type="transmembrane region" description="Helical" evidence="6">
    <location>
        <begin position="21"/>
        <end position="44"/>
    </location>
</feature>
<dbReference type="AlphaFoldDB" id="K9HJT7"/>
<evidence type="ECO:0000256" key="4">
    <source>
        <dbReference type="ARBA" id="ARBA00023157"/>
    </source>
</evidence>
<gene>
    <name evidence="8" type="ORF">C882_0629</name>
</gene>
<dbReference type="GO" id="GO:0017004">
    <property type="term" value="P:cytochrome complex assembly"/>
    <property type="evidence" value="ECO:0007669"/>
    <property type="project" value="UniProtKB-KW"/>
</dbReference>
<dbReference type="eggNOG" id="COG0526">
    <property type="taxonomic scope" value="Bacteria"/>
</dbReference>
<evidence type="ECO:0000259" key="7">
    <source>
        <dbReference type="PROSITE" id="PS51352"/>
    </source>
</evidence>
<keyword evidence="6" id="KW-0472">Membrane</keyword>
<name>K9HJT7_9PROT</name>
<sequence length="201" mass="21418">MTARAAPHGAKPVAAPGGRRRWLFIAPAAVFGLLAVVFAVGLTLDPSKLPSALIGDEVPVFDLPEIPGRPPGLSSDDLTGAVSIVNVFASWCTACKQEHPYWMQLKASGVVPLHGLNYKDEGQDALDWLNSLGDPYDRVGADRDGRVAIDFGVYGVPETFIIGADGRVAYKHVGPIDPRALDEVILPLVRKLQEEAAVASQ</sequence>
<dbReference type="InterPro" id="IPR050553">
    <property type="entry name" value="Thioredoxin_ResA/DsbE_sf"/>
</dbReference>
<comment type="caution">
    <text evidence="8">The sequence shown here is derived from an EMBL/GenBank/DDBJ whole genome shotgun (WGS) entry which is preliminary data.</text>
</comment>
<comment type="subcellular location">
    <subcellularLocation>
        <location evidence="1">Cell envelope</location>
    </subcellularLocation>
</comment>
<reference evidence="8 9" key="1">
    <citation type="journal article" date="2013" name="Genome Announc.">
        <title>Draft Genome Sequence of an Alphaproteobacterium, Caenispirillum salinarum AK4(T), Isolated from a Solar Saltern.</title>
        <authorList>
            <person name="Khatri I."/>
            <person name="Singh A."/>
            <person name="Korpole S."/>
            <person name="Pinnaka A.K."/>
            <person name="Subramanian S."/>
        </authorList>
    </citation>
    <scope>NUCLEOTIDE SEQUENCE [LARGE SCALE GENOMIC DNA]</scope>
    <source>
        <strain evidence="8 9">AK4</strain>
    </source>
</reference>
<keyword evidence="3" id="KW-0201">Cytochrome c-type biogenesis</keyword>
<comment type="similarity">
    <text evidence="2">Belongs to the thioredoxin family. DsbE subfamily.</text>
</comment>
<protein>
    <submittedName>
        <fullName evidence="8">Cytochrome c-type biogenesis protein CcmG/DsbE</fullName>
    </submittedName>
</protein>
<dbReference type="InterPro" id="IPR004799">
    <property type="entry name" value="Periplasmic_diS_OxRdtase_DsbE"/>
</dbReference>
<dbReference type="Proteomes" id="UP000009881">
    <property type="component" value="Unassembled WGS sequence"/>
</dbReference>
<evidence type="ECO:0000313" key="8">
    <source>
        <dbReference type="EMBL" id="EKV28866.1"/>
    </source>
</evidence>
<dbReference type="PANTHER" id="PTHR42852:SF6">
    <property type="entry name" value="THIOL:DISULFIDE INTERCHANGE PROTEIN DSBE"/>
    <property type="match status" value="1"/>
</dbReference>
<keyword evidence="4" id="KW-1015">Disulfide bond</keyword>